<keyword evidence="1" id="KW-1133">Transmembrane helix</keyword>
<feature type="transmembrane region" description="Helical" evidence="1">
    <location>
        <begin position="26"/>
        <end position="47"/>
    </location>
</feature>
<feature type="transmembrane region" description="Helical" evidence="1">
    <location>
        <begin position="296"/>
        <end position="322"/>
    </location>
</feature>
<dbReference type="Proteomes" id="UP000298663">
    <property type="component" value="Unassembled WGS sequence"/>
</dbReference>
<organism evidence="2 3">
    <name type="scientific">Steinernema carpocapsae</name>
    <name type="common">Entomopathogenic nematode</name>
    <dbReference type="NCBI Taxonomy" id="34508"/>
    <lineage>
        <taxon>Eukaryota</taxon>
        <taxon>Metazoa</taxon>
        <taxon>Ecdysozoa</taxon>
        <taxon>Nematoda</taxon>
        <taxon>Chromadorea</taxon>
        <taxon>Rhabditida</taxon>
        <taxon>Tylenchina</taxon>
        <taxon>Panagrolaimomorpha</taxon>
        <taxon>Strongyloidoidea</taxon>
        <taxon>Steinernematidae</taxon>
        <taxon>Steinernema</taxon>
    </lineage>
</organism>
<keyword evidence="3" id="KW-1185">Reference proteome</keyword>
<evidence type="ECO:0000313" key="3">
    <source>
        <dbReference type="Proteomes" id="UP000298663"/>
    </source>
</evidence>
<accession>A0A4U5PI66</accession>
<keyword evidence="1" id="KW-0812">Transmembrane</keyword>
<keyword evidence="1" id="KW-0472">Membrane</keyword>
<comment type="caution">
    <text evidence="2">The sequence shown here is derived from an EMBL/GenBank/DDBJ whole genome shotgun (WGS) entry which is preliminary data.</text>
</comment>
<feature type="transmembrane region" description="Helical" evidence="1">
    <location>
        <begin position="133"/>
        <end position="154"/>
    </location>
</feature>
<feature type="transmembrane region" description="Helical" evidence="1">
    <location>
        <begin position="84"/>
        <end position="110"/>
    </location>
</feature>
<feature type="transmembrane region" description="Helical" evidence="1">
    <location>
        <begin position="202"/>
        <end position="225"/>
    </location>
</feature>
<evidence type="ECO:0000256" key="1">
    <source>
        <dbReference type="SAM" id="Phobius"/>
    </source>
</evidence>
<feature type="transmembrane region" description="Helical" evidence="1">
    <location>
        <begin position="53"/>
        <end position="72"/>
    </location>
</feature>
<feature type="transmembrane region" description="Helical" evidence="1">
    <location>
        <begin position="261"/>
        <end position="290"/>
    </location>
</feature>
<evidence type="ECO:0000313" key="2">
    <source>
        <dbReference type="EMBL" id="TKR95844.1"/>
    </source>
</evidence>
<feature type="transmembrane region" description="Helical" evidence="1">
    <location>
        <begin position="231"/>
        <end position="249"/>
    </location>
</feature>
<reference evidence="2 3" key="2">
    <citation type="journal article" date="2019" name="G3 (Bethesda)">
        <title>Hybrid Assembly of the Genome of the Entomopathogenic Nematode Steinernema carpocapsae Identifies the X-Chromosome.</title>
        <authorList>
            <person name="Serra L."/>
            <person name="Macchietto M."/>
            <person name="Macias-Munoz A."/>
            <person name="McGill C.J."/>
            <person name="Rodriguez I.M."/>
            <person name="Rodriguez B."/>
            <person name="Murad R."/>
            <person name="Mortazavi A."/>
        </authorList>
    </citation>
    <scope>NUCLEOTIDE SEQUENCE [LARGE SCALE GENOMIC DNA]</scope>
    <source>
        <strain evidence="2 3">ALL</strain>
    </source>
</reference>
<protein>
    <submittedName>
        <fullName evidence="2">Uncharacterized protein</fullName>
    </submittedName>
</protein>
<gene>
    <name evidence="2" type="ORF">L596_009958</name>
</gene>
<proteinExistence type="predicted"/>
<name>A0A4U5PI66_STECR</name>
<sequence>MEPNDLQQPVQALSYSLRPTIDVLNYAKYVFALSFLAWAAACTLIGFSIDLAFWFLPITGTLFYGLMFLHFLTQKREFYKFYLVGNFTIFQGILAVMFGITGFVGFVKIFSNHPSYNYYYNCGSLQTQIRNNVILALVSWVFSGVYAIFTVFFWHHYQFLRIEDKKNQPVLGANTRLNDLSFENPYKKMALPKGFALDVPQLIRFVFLGNLANFITVITVFFVLLYYRYTWVGTIPLFFGLPYYVLFPLSFVERFENNRKLFVSAHAGFSVFFGVILGIVGLVFIVLTFIDGAVNMLIALGAILSSAGFLFASFFNYFYLMYLTYQENYGSRFFHNNLCEAAKKENEGFANIHGQSQKPLSHLI</sequence>
<reference evidence="2 3" key="1">
    <citation type="journal article" date="2015" name="Genome Biol.">
        <title>Comparative genomics of Steinernema reveals deeply conserved gene regulatory networks.</title>
        <authorList>
            <person name="Dillman A.R."/>
            <person name="Macchietto M."/>
            <person name="Porter C.F."/>
            <person name="Rogers A."/>
            <person name="Williams B."/>
            <person name="Antoshechkin I."/>
            <person name="Lee M.M."/>
            <person name="Goodwin Z."/>
            <person name="Lu X."/>
            <person name="Lewis E.E."/>
            <person name="Goodrich-Blair H."/>
            <person name="Stock S.P."/>
            <person name="Adams B.J."/>
            <person name="Sternberg P.W."/>
            <person name="Mortazavi A."/>
        </authorList>
    </citation>
    <scope>NUCLEOTIDE SEQUENCE [LARGE SCALE GENOMIC DNA]</scope>
    <source>
        <strain evidence="2 3">ALL</strain>
    </source>
</reference>
<dbReference type="EMBL" id="AZBU02000002">
    <property type="protein sequence ID" value="TKR95844.1"/>
    <property type="molecule type" value="Genomic_DNA"/>
</dbReference>
<dbReference type="AlphaFoldDB" id="A0A4U5PI66"/>